<proteinExistence type="predicted"/>
<organism evidence="2 3">
    <name type="scientific">Luteipulveratus mongoliensis</name>
    <dbReference type="NCBI Taxonomy" id="571913"/>
    <lineage>
        <taxon>Bacteria</taxon>
        <taxon>Bacillati</taxon>
        <taxon>Actinomycetota</taxon>
        <taxon>Actinomycetes</taxon>
        <taxon>Micrococcales</taxon>
        <taxon>Dermacoccaceae</taxon>
        <taxon>Luteipulveratus</taxon>
    </lineage>
</organism>
<evidence type="ECO:0000313" key="2">
    <source>
        <dbReference type="EMBL" id="AKU16046.1"/>
    </source>
</evidence>
<dbReference type="KEGG" id="lmoi:VV02_09560"/>
<evidence type="ECO:0000313" key="3">
    <source>
        <dbReference type="Proteomes" id="UP000066480"/>
    </source>
</evidence>
<accession>A0A0K1JH68</accession>
<feature type="region of interest" description="Disordered" evidence="1">
    <location>
        <begin position="1"/>
        <end position="30"/>
    </location>
</feature>
<keyword evidence="3" id="KW-1185">Reference proteome</keyword>
<dbReference type="EMBL" id="CP011112">
    <property type="protein sequence ID" value="AKU16046.1"/>
    <property type="molecule type" value="Genomic_DNA"/>
</dbReference>
<dbReference type="AlphaFoldDB" id="A0A0K1JH68"/>
<gene>
    <name evidence="2" type="ORF">VV02_09560</name>
</gene>
<name>A0A0K1JH68_9MICO</name>
<feature type="compositionally biased region" description="Basic and acidic residues" evidence="1">
    <location>
        <begin position="15"/>
        <end position="30"/>
    </location>
</feature>
<sequence length="91" mass="9867">MTESTQDGQADGMEFADRDEPENVKRARERLGLPVPKREVTVELETDLAASVSELLDDAADRAGIPVPEALEHAILYTYGPTSNRGSAEPV</sequence>
<protein>
    <submittedName>
        <fullName evidence="2">Uncharacterized protein</fullName>
    </submittedName>
</protein>
<dbReference type="Proteomes" id="UP000066480">
    <property type="component" value="Chromosome"/>
</dbReference>
<evidence type="ECO:0000256" key="1">
    <source>
        <dbReference type="SAM" id="MobiDB-lite"/>
    </source>
</evidence>
<dbReference type="RefSeq" id="WP_052591198.1">
    <property type="nucleotide sequence ID" value="NZ_CP011112.1"/>
</dbReference>
<reference evidence="2 3" key="1">
    <citation type="submission" date="2015-03" db="EMBL/GenBank/DDBJ databases">
        <title>Luteipulveratus halotolerans sp. nov., a novel actinobacterium (Dermacoccaceae) from Sarawak, Malaysia.</title>
        <authorList>
            <person name="Juboi H."/>
            <person name="Basik A."/>
            <person name="Shamsul S.S."/>
            <person name="Arnold P."/>
            <person name="Schmitt E.K."/>
            <person name="Sanglier J.-J."/>
            <person name="Yeo T."/>
        </authorList>
    </citation>
    <scope>NUCLEOTIDE SEQUENCE [LARGE SCALE GENOMIC DNA]</scope>
    <source>
        <strain evidence="2 3">MN07-A0370</strain>
    </source>
</reference>